<proteinExistence type="predicted"/>
<dbReference type="InterPro" id="IPR018499">
    <property type="entry name" value="Tetraspanin/Peripherin"/>
</dbReference>
<keyword evidence="2 5" id="KW-0812">Transmembrane</keyword>
<dbReference type="RefSeq" id="XP_009023047.1">
    <property type="nucleotide sequence ID" value="XM_009024799.1"/>
</dbReference>
<evidence type="ECO:0000256" key="1">
    <source>
        <dbReference type="ARBA" id="ARBA00004141"/>
    </source>
</evidence>
<dbReference type="Gene3D" id="1.10.1450.10">
    <property type="entry name" value="Tetraspanin"/>
    <property type="match status" value="1"/>
</dbReference>
<protein>
    <recommendedName>
        <fullName evidence="9">Tetraspanin</fullName>
    </recommendedName>
</protein>
<accession>T1FQK2</accession>
<organism evidence="7 8">
    <name type="scientific">Helobdella robusta</name>
    <name type="common">Californian leech</name>
    <dbReference type="NCBI Taxonomy" id="6412"/>
    <lineage>
        <taxon>Eukaryota</taxon>
        <taxon>Metazoa</taxon>
        <taxon>Spiralia</taxon>
        <taxon>Lophotrochozoa</taxon>
        <taxon>Annelida</taxon>
        <taxon>Clitellata</taxon>
        <taxon>Hirudinea</taxon>
        <taxon>Rhynchobdellida</taxon>
        <taxon>Glossiphoniidae</taxon>
        <taxon>Helobdella</taxon>
    </lineage>
</organism>
<keyword evidence="4 5" id="KW-0472">Membrane</keyword>
<evidence type="ECO:0000256" key="3">
    <source>
        <dbReference type="ARBA" id="ARBA00022989"/>
    </source>
</evidence>
<dbReference type="CTD" id="20211099"/>
<comment type="subcellular location">
    <subcellularLocation>
        <location evidence="1">Membrane</location>
        <topology evidence="1">Multi-pass membrane protein</topology>
    </subcellularLocation>
</comment>
<dbReference type="HOGENOM" id="CLU_1706190_0_0_1"/>
<reference evidence="8" key="1">
    <citation type="submission" date="2012-12" db="EMBL/GenBank/DDBJ databases">
        <authorList>
            <person name="Hellsten U."/>
            <person name="Grimwood J."/>
            <person name="Chapman J.A."/>
            <person name="Shapiro H."/>
            <person name="Aerts A."/>
            <person name="Otillar R.P."/>
            <person name="Terry A.Y."/>
            <person name="Boore J.L."/>
            <person name="Simakov O."/>
            <person name="Marletaz F."/>
            <person name="Cho S.-J."/>
            <person name="Edsinger-Gonzales E."/>
            <person name="Havlak P."/>
            <person name="Kuo D.-H."/>
            <person name="Larsson T."/>
            <person name="Lv J."/>
            <person name="Arendt D."/>
            <person name="Savage R."/>
            <person name="Osoegawa K."/>
            <person name="de Jong P."/>
            <person name="Lindberg D.R."/>
            <person name="Seaver E.C."/>
            <person name="Weisblat D.A."/>
            <person name="Putnam N.H."/>
            <person name="Grigoriev I.V."/>
            <person name="Rokhsar D.S."/>
        </authorList>
    </citation>
    <scope>NUCLEOTIDE SEQUENCE</scope>
</reference>
<dbReference type="CDD" id="cd03127">
    <property type="entry name" value="tetraspanin_LEL"/>
    <property type="match status" value="1"/>
</dbReference>
<evidence type="ECO:0000313" key="7">
    <source>
        <dbReference type="EnsemblMetazoa" id="HelroP189013"/>
    </source>
</evidence>
<dbReference type="SUPFAM" id="SSF48652">
    <property type="entry name" value="Tetraspanin"/>
    <property type="match status" value="1"/>
</dbReference>
<dbReference type="InterPro" id="IPR008952">
    <property type="entry name" value="Tetraspanin_EC2_sf"/>
</dbReference>
<dbReference type="EnsemblMetazoa" id="HelroT189013">
    <property type="protein sequence ID" value="HelroP189013"/>
    <property type="gene ID" value="HelroG189013"/>
</dbReference>
<evidence type="ECO:0000313" key="6">
    <source>
        <dbReference type="EMBL" id="ESN99161.1"/>
    </source>
</evidence>
<feature type="transmembrane region" description="Helical" evidence="5">
    <location>
        <begin position="90"/>
        <end position="120"/>
    </location>
</feature>
<reference evidence="6 8" key="2">
    <citation type="journal article" date="2013" name="Nature">
        <title>Insights into bilaterian evolution from three spiralian genomes.</title>
        <authorList>
            <person name="Simakov O."/>
            <person name="Marletaz F."/>
            <person name="Cho S.J."/>
            <person name="Edsinger-Gonzales E."/>
            <person name="Havlak P."/>
            <person name="Hellsten U."/>
            <person name="Kuo D.H."/>
            <person name="Larsson T."/>
            <person name="Lv J."/>
            <person name="Arendt D."/>
            <person name="Savage R."/>
            <person name="Osoegawa K."/>
            <person name="de Jong P."/>
            <person name="Grimwood J."/>
            <person name="Chapman J.A."/>
            <person name="Shapiro H."/>
            <person name="Aerts A."/>
            <person name="Otillar R.P."/>
            <person name="Terry A.Y."/>
            <person name="Boore J.L."/>
            <person name="Grigoriev I.V."/>
            <person name="Lindberg D.R."/>
            <person name="Seaver E.C."/>
            <person name="Weisblat D.A."/>
            <person name="Putnam N.H."/>
            <person name="Rokhsar D.S."/>
        </authorList>
    </citation>
    <scope>NUCLEOTIDE SEQUENCE</scope>
</reference>
<evidence type="ECO:0008006" key="9">
    <source>
        <dbReference type="Google" id="ProtNLM"/>
    </source>
</evidence>
<evidence type="ECO:0000256" key="4">
    <source>
        <dbReference type="ARBA" id="ARBA00023136"/>
    </source>
</evidence>
<dbReference type="KEGG" id="hro:HELRODRAFT_189013"/>
<sequence>MRKYRTDESVKNLIDYIQRRYACCGNFHYSEWFKVDWKISMSEHLTGFPSACCDKVEAELRGVTCISEVDYRDLGRLVPIQTGCLEPVRWWYYMLFLISAILFGVAALAQLVSFGIAVLLAGQEASAPTTDEQKRALMQQTAIYNVAKGMGTRI</sequence>
<dbReference type="InParanoid" id="T1FQK2"/>
<dbReference type="EMBL" id="AMQM01001133">
    <property type="status" value="NOT_ANNOTATED_CDS"/>
    <property type="molecule type" value="Genomic_DNA"/>
</dbReference>
<name>T1FQK2_HELRO</name>
<dbReference type="Proteomes" id="UP000015101">
    <property type="component" value="Unassembled WGS sequence"/>
</dbReference>
<dbReference type="GeneID" id="20211099"/>
<dbReference type="AlphaFoldDB" id="T1FQK2"/>
<evidence type="ECO:0000256" key="2">
    <source>
        <dbReference type="ARBA" id="ARBA00022692"/>
    </source>
</evidence>
<keyword evidence="3 5" id="KW-1133">Transmembrane helix</keyword>
<dbReference type="OrthoDB" id="10051815at2759"/>
<reference evidence="7" key="3">
    <citation type="submission" date="2015-06" db="UniProtKB">
        <authorList>
            <consortium name="EnsemblMetazoa"/>
        </authorList>
    </citation>
    <scope>IDENTIFICATION</scope>
</reference>
<dbReference type="GO" id="GO:0016020">
    <property type="term" value="C:membrane"/>
    <property type="evidence" value="ECO:0007669"/>
    <property type="project" value="UniProtKB-SubCell"/>
</dbReference>
<evidence type="ECO:0000313" key="8">
    <source>
        <dbReference type="Proteomes" id="UP000015101"/>
    </source>
</evidence>
<dbReference type="Pfam" id="PF00335">
    <property type="entry name" value="Tetraspanin"/>
    <property type="match status" value="1"/>
</dbReference>
<dbReference type="EMBL" id="KB097143">
    <property type="protein sequence ID" value="ESN99161.1"/>
    <property type="molecule type" value="Genomic_DNA"/>
</dbReference>
<keyword evidence="8" id="KW-1185">Reference proteome</keyword>
<gene>
    <name evidence="7" type="primary">20211099</name>
    <name evidence="6" type="ORF">HELRODRAFT_189013</name>
</gene>
<evidence type="ECO:0000256" key="5">
    <source>
        <dbReference type="SAM" id="Phobius"/>
    </source>
</evidence>